<evidence type="ECO:0000313" key="4">
    <source>
        <dbReference type="EMBL" id="SFF08488.1"/>
    </source>
</evidence>
<proteinExistence type="inferred from homology"/>
<name>A0A1I2FUH6_9MICO</name>
<dbReference type="Gene3D" id="3.40.50.720">
    <property type="entry name" value="NAD(P)-binding Rossmann-like Domain"/>
    <property type="match status" value="1"/>
</dbReference>
<dbReference type="RefSeq" id="WP_093376754.1">
    <property type="nucleotide sequence ID" value="NZ_BNAN01000002.1"/>
</dbReference>
<comment type="similarity">
    <text evidence="1 3">Belongs to the short-chain dehydrogenases/reductases (SDR) family.</text>
</comment>
<organism evidence="4 5">
    <name type="scientific">Flavimobilis marinus</name>
    <dbReference type="NCBI Taxonomy" id="285351"/>
    <lineage>
        <taxon>Bacteria</taxon>
        <taxon>Bacillati</taxon>
        <taxon>Actinomycetota</taxon>
        <taxon>Actinomycetes</taxon>
        <taxon>Micrococcales</taxon>
        <taxon>Jonesiaceae</taxon>
        <taxon>Flavimobilis</taxon>
    </lineage>
</organism>
<dbReference type="PROSITE" id="PS00061">
    <property type="entry name" value="ADH_SHORT"/>
    <property type="match status" value="1"/>
</dbReference>
<dbReference type="PRINTS" id="PR00080">
    <property type="entry name" value="SDRFAMILY"/>
</dbReference>
<dbReference type="EMBL" id="FONZ01000002">
    <property type="protein sequence ID" value="SFF08488.1"/>
    <property type="molecule type" value="Genomic_DNA"/>
</dbReference>
<evidence type="ECO:0000313" key="5">
    <source>
        <dbReference type="Proteomes" id="UP000198520"/>
    </source>
</evidence>
<evidence type="ECO:0000256" key="2">
    <source>
        <dbReference type="ARBA" id="ARBA00023002"/>
    </source>
</evidence>
<gene>
    <name evidence="4" type="ORF">SAMN04488035_1507</name>
</gene>
<dbReference type="GO" id="GO:0016616">
    <property type="term" value="F:oxidoreductase activity, acting on the CH-OH group of donors, NAD or NADP as acceptor"/>
    <property type="evidence" value="ECO:0007669"/>
    <property type="project" value="TreeGrafter"/>
</dbReference>
<dbReference type="InterPro" id="IPR020904">
    <property type="entry name" value="Sc_DH/Rdtase_CS"/>
</dbReference>
<protein>
    <submittedName>
        <fullName evidence="4">Short-chain dehydrogenase</fullName>
    </submittedName>
</protein>
<sequence length="292" mass="30947">MSNHEGFEVRGARVLITGAAIGMGRIYAERALREDASLVHCWDRDAAALERTVAELGAVHGVDRVEATTLDVADNDGVQAAAAALLEAHGAPNVLINNAGIVRGALFWEHDVERDIQLTMQVNAVGPMVLTRALLPAMLADGAPRRILNIASAAGTLANPRMSVYAASKWAMIGWSDSLRLELDRAAGGAVKVTTFCPSYISTGMFAGARGPLLTPVLSPEVATDRAWRAMLAGRPVRSTPWTVGLARGLKGVLPVRAWDVVADKLFGVYSSMDTFTGRPGTLEPAPTGDVR</sequence>
<dbReference type="STRING" id="285351.SAMN04488035_1507"/>
<evidence type="ECO:0000256" key="3">
    <source>
        <dbReference type="RuleBase" id="RU000363"/>
    </source>
</evidence>
<dbReference type="OrthoDB" id="4523082at2"/>
<dbReference type="PANTHER" id="PTHR24322:SF736">
    <property type="entry name" value="RETINOL DEHYDROGENASE 10"/>
    <property type="match status" value="1"/>
</dbReference>
<dbReference type="SUPFAM" id="SSF51735">
    <property type="entry name" value="NAD(P)-binding Rossmann-fold domains"/>
    <property type="match status" value="1"/>
</dbReference>
<dbReference type="Pfam" id="PF00106">
    <property type="entry name" value="adh_short"/>
    <property type="match status" value="1"/>
</dbReference>
<keyword evidence="5" id="KW-1185">Reference proteome</keyword>
<keyword evidence="2" id="KW-0560">Oxidoreductase</keyword>
<dbReference type="InterPro" id="IPR002347">
    <property type="entry name" value="SDR_fam"/>
</dbReference>
<dbReference type="PANTHER" id="PTHR24322">
    <property type="entry name" value="PKSB"/>
    <property type="match status" value="1"/>
</dbReference>
<dbReference type="Proteomes" id="UP000198520">
    <property type="component" value="Unassembled WGS sequence"/>
</dbReference>
<accession>A0A1I2FUH6</accession>
<dbReference type="PRINTS" id="PR00081">
    <property type="entry name" value="GDHRDH"/>
</dbReference>
<reference evidence="5" key="1">
    <citation type="submission" date="2016-10" db="EMBL/GenBank/DDBJ databases">
        <authorList>
            <person name="Varghese N."/>
            <person name="Submissions S."/>
        </authorList>
    </citation>
    <scope>NUCLEOTIDE SEQUENCE [LARGE SCALE GENOMIC DNA]</scope>
    <source>
        <strain evidence="5">DSM 19083</strain>
    </source>
</reference>
<dbReference type="AlphaFoldDB" id="A0A1I2FUH6"/>
<dbReference type="InterPro" id="IPR036291">
    <property type="entry name" value="NAD(P)-bd_dom_sf"/>
</dbReference>
<evidence type="ECO:0000256" key="1">
    <source>
        <dbReference type="ARBA" id="ARBA00006484"/>
    </source>
</evidence>